<feature type="compositionally biased region" description="Polar residues" evidence="1">
    <location>
        <begin position="891"/>
        <end position="904"/>
    </location>
</feature>
<dbReference type="AlphaFoldDB" id="A0A0C3EEU6"/>
<dbReference type="HOGENOM" id="CLU_297911_0_0_1"/>
<feature type="region of interest" description="Disordered" evidence="1">
    <location>
        <begin position="1"/>
        <end position="101"/>
    </location>
</feature>
<feature type="compositionally biased region" description="Polar residues" evidence="1">
    <location>
        <begin position="158"/>
        <end position="171"/>
    </location>
</feature>
<feature type="compositionally biased region" description="Polar residues" evidence="1">
    <location>
        <begin position="413"/>
        <end position="427"/>
    </location>
</feature>
<evidence type="ECO:0000313" key="2">
    <source>
        <dbReference type="EMBL" id="KIM66436.1"/>
    </source>
</evidence>
<reference evidence="3" key="2">
    <citation type="submission" date="2015-01" db="EMBL/GenBank/DDBJ databases">
        <title>Evolutionary Origins and Diversification of the Mycorrhizal Mutualists.</title>
        <authorList>
            <consortium name="DOE Joint Genome Institute"/>
            <consortium name="Mycorrhizal Genomics Consortium"/>
            <person name="Kohler A."/>
            <person name="Kuo A."/>
            <person name="Nagy L.G."/>
            <person name="Floudas D."/>
            <person name="Copeland A."/>
            <person name="Barry K.W."/>
            <person name="Cichocki N."/>
            <person name="Veneault-Fourrey C."/>
            <person name="LaButti K."/>
            <person name="Lindquist E.A."/>
            <person name="Lipzen A."/>
            <person name="Lundell T."/>
            <person name="Morin E."/>
            <person name="Murat C."/>
            <person name="Riley R."/>
            <person name="Ohm R."/>
            <person name="Sun H."/>
            <person name="Tunlid A."/>
            <person name="Henrissat B."/>
            <person name="Grigoriev I.V."/>
            <person name="Hibbett D.S."/>
            <person name="Martin F."/>
        </authorList>
    </citation>
    <scope>NUCLEOTIDE SEQUENCE [LARGE SCALE GENOMIC DNA]</scope>
    <source>
        <strain evidence="3">Foug A</strain>
    </source>
</reference>
<feature type="compositionally biased region" description="Basic residues" evidence="1">
    <location>
        <begin position="336"/>
        <end position="346"/>
    </location>
</feature>
<name>A0A0C3EEU6_9AGAM</name>
<dbReference type="OrthoDB" id="3216045at2759"/>
<feature type="compositionally biased region" description="Polar residues" evidence="1">
    <location>
        <begin position="20"/>
        <end position="29"/>
    </location>
</feature>
<feature type="compositionally biased region" description="Polar residues" evidence="1">
    <location>
        <begin position="47"/>
        <end position="72"/>
    </location>
</feature>
<feature type="compositionally biased region" description="Polar residues" evidence="1">
    <location>
        <begin position="450"/>
        <end position="467"/>
    </location>
</feature>
<feature type="compositionally biased region" description="Low complexity" evidence="1">
    <location>
        <begin position="567"/>
        <end position="584"/>
    </location>
</feature>
<feature type="compositionally biased region" description="Basic residues" evidence="1">
    <location>
        <begin position="540"/>
        <end position="553"/>
    </location>
</feature>
<feature type="compositionally biased region" description="Low complexity" evidence="1">
    <location>
        <begin position="873"/>
        <end position="883"/>
    </location>
</feature>
<feature type="compositionally biased region" description="Polar residues" evidence="1">
    <location>
        <begin position="841"/>
        <end position="850"/>
    </location>
</feature>
<dbReference type="STRING" id="1036808.A0A0C3EEU6"/>
<feature type="region of interest" description="Disordered" evidence="1">
    <location>
        <begin position="755"/>
        <end position="850"/>
    </location>
</feature>
<feature type="region of interest" description="Disordered" evidence="1">
    <location>
        <begin position="867"/>
        <end position="904"/>
    </location>
</feature>
<keyword evidence="3" id="KW-1185">Reference proteome</keyword>
<dbReference type="InParanoid" id="A0A0C3EEU6"/>
<gene>
    <name evidence="2" type="ORF">SCLCIDRAFT_1211192</name>
</gene>
<accession>A0A0C3EEU6</accession>
<feature type="region of interest" description="Disordered" evidence="1">
    <location>
        <begin position="152"/>
        <end position="178"/>
    </location>
</feature>
<dbReference type="EMBL" id="KN822017">
    <property type="protein sequence ID" value="KIM66436.1"/>
    <property type="molecule type" value="Genomic_DNA"/>
</dbReference>
<proteinExistence type="predicted"/>
<protein>
    <submittedName>
        <fullName evidence="2">Uncharacterized protein</fullName>
    </submittedName>
</protein>
<reference evidence="2 3" key="1">
    <citation type="submission" date="2014-04" db="EMBL/GenBank/DDBJ databases">
        <authorList>
            <consortium name="DOE Joint Genome Institute"/>
            <person name="Kuo A."/>
            <person name="Kohler A."/>
            <person name="Nagy L.G."/>
            <person name="Floudas D."/>
            <person name="Copeland A."/>
            <person name="Barry K.W."/>
            <person name="Cichocki N."/>
            <person name="Veneault-Fourrey C."/>
            <person name="LaButti K."/>
            <person name="Lindquist E.A."/>
            <person name="Lipzen A."/>
            <person name="Lundell T."/>
            <person name="Morin E."/>
            <person name="Murat C."/>
            <person name="Sun H."/>
            <person name="Tunlid A."/>
            <person name="Henrissat B."/>
            <person name="Grigoriev I.V."/>
            <person name="Hibbett D.S."/>
            <person name="Martin F."/>
            <person name="Nordberg H.P."/>
            <person name="Cantor M.N."/>
            <person name="Hua S.X."/>
        </authorList>
    </citation>
    <scope>NUCLEOTIDE SEQUENCE [LARGE SCALE GENOMIC DNA]</scope>
    <source>
        <strain evidence="2 3">Foug A</strain>
    </source>
</reference>
<feature type="region of interest" description="Disordered" evidence="1">
    <location>
        <begin position="322"/>
        <end position="584"/>
    </location>
</feature>
<sequence>MADHSIQRSPGHSFIPIVTPRTSRTSISSGLPVPHVSLGPQPRRTSESTLHASPVSTSAVLGPQTPQSSIPSFRSLRNLLPFGPNKNANSATPSPNTPKASFVGSLRRSITHERKPSASFIPADDPEKFPVIAIACPSQTFEEEMMAHKRNRDLGRSVSDSTVPSQASTTVDDGRYVLPVPSPGPPLGADLSTIIEAENSGISKHIPCVDDSTHPDSQASSPESPFCLDEHDECRFSPSDSRNGSILDLSTSRLNAEVMDALMVKDAVAATEWLKGVDGVVVEEGADEPQEMPGLGGEVDPHATFDFSALDPSLAQLLSPHRLNGKSHRSSPTSHLRPRTHPRSPNHHLSPSLPIAPGPEHKTPTNSPRIGAVIPPSPVSGAAAQSSPQRRSISLSRTSLSRPAASSLPRLTRSVSTVPPTANSSPKESPGPTPPHGAPKKRHQPPSPLSPQAHSTNGISPANSRASTDMPPRRPPGSRLGNRHNSSYTPSSSRTDIQRPPSNESPSPGSQSSSRTVSDNHRQAPTRPSLDLGGPLEVNKRRRAHLFSNRKRSMSVEEARLSPTAGSSRVSPIRPSSSLSNRPPVMEWLGPRTAKAFAAAGLLDIDRDGTNPLGRYSSLRGNNEREERYVPSRMAFSEAASTSSWGRSGSVSRVMTPSEGGVTWAGSPTFSVPRTTFSAGSTAPTSISASSSVQQTAIQVMKEKHDLETEALLAALSDSQRTTKTLREENCQLRDRILELEDELEALRDQLRRLASGVQAPRPATQPSYSRPPLDRKITPSPLGTGANSHRPPIHRSHSGFPLHSDGNGGSSVDLNTYKRELSPSRTPAFLDTLPRPSNPRRASTASSIFPNVPNNMSLLMHEEAVHERGALSSTSVSPSSSSRGLPKRLNGSSTMNGHGSTQSLSSIHASMGNISPATTDFSMTEVPGSPTSLQLRPEHEVHLGDMASLSIYAMSDDEGQTYDL</sequence>
<feature type="compositionally biased region" description="Low complexity" evidence="1">
    <location>
        <begin position="500"/>
        <end position="517"/>
    </location>
</feature>
<feature type="compositionally biased region" description="Low complexity" evidence="1">
    <location>
        <begin position="390"/>
        <end position="402"/>
    </location>
</feature>
<feature type="compositionally biased region" description="Polar residues" evidence="1">
    <location>
        <begin position="86"/>
        <end position="99"/>
    </location>
</feature>
<organism evidence="2 3">
    <name type="scientific">Scleroderma citrinum Foug A</name>
    <dbReference type="NCBI Taxonomy" id="1036808"/>
    <lineage>
        <taxon>Eukaryota</taxon>
        <taxon>Fungi</taxon>
        <taxon>Dikarya</taxon>
        <taxon>Basidiomycota</taxon>
        <taxon>Agaricomycotina</taxon>
        <taxon>Agaricomycetes</taxon>
        <taxon>Agaricomycetidae</taxon>
        <taxon>Boletales</taxon>
        <taxon>Sclerodermatineae</taxon>
        <taxon>Sclerodermataceae</taxon>
        <taxon>Scleroderma</taxon>
    </lineage>
</organism>
<dbReference type="Proteomes" id="UP000053989">
    <property type="component" value="Unassembled WGS sequence"/>
</dbReference>
<evidence type="ECO:0000313" key="3">
    <source>
        <dbReference type="Proteomes" id="UP000053989"/>
    </source>
</evidence>
<evidence type="ECO:0000256" key="1">
    <source>
        <dbReference type="SAM" id="MobiDB-lite"/>
    </source>
</evidence>
<feature type="compositionally biased region" description="Polar residues" evidence="1">
    <location>
        <begin position="483"/>
        <end position="495"/>
    </location>
</feature>